<proteinExistence type="inferred from homology"/>
<comment type="subcellular location">
    <subcellularLocation>
        <location evidence="1">Cell membrane</location>
        <topology evidence="1">Multi-pass membrane protein</topology>
    </subcellularLocation>
</comment>
<keyword evidence="5 7" id="KW-1133">Transmembrane helix</keyword>
<name>A0A926VJ71_9CYAN</name>
<dbReference type="InterPro" id="IPR037185">
    <property type="entry name" value="EmrE-like"/>
</dbReference>
<dbReference type="AlphaFoldDB" id="A0A926VJ71"/>
<dbReference type="RefSeq" id="WP_190472098.1">
    <property type="nucleotide sequence ID" value="NZ_JACJPW010000097.1"/>
</dbReference>
<sequence length="325" mass="35092">MIKFVLETHKHTLGFVLILITALCLGTGPAVIKEVIVSLSPATQFALRFTIAAIILTPFVRNLNLNLLRDGAILGVLLFVIFATGTLGLETAYANQASFIFGLNTIFVTLFELLFRKRLSIRMILAAILAFTGIGVMSWQSGEALMGDFWLLASALSDAAYIIVLEIFSPHHSPIPLVTIQLWVVALLGILWAAPEIIENIEAIQTSLGLLIYLGVVATALVILCQTLAQQWTSAQDTAIFLALEPVFGAIFAFLLLGETFSTRSFIGAAMVLVGIILILIRPKIDSSDSALPQLQESTVTDVTVLKGEVLIGVLSTEGEIEKLV</sequence>
<feature type="transmembrane region" description="Helical" evidence="7">
    <location>
        <begin position="95"/>
        <end position="114"/>
    </location>
</feature>
<dbReference type="InterPro" id="IPR000620">
    <property type="entry name" value="EamA_dom"/>
</dbReference>
<evidence type="ECO:0000313" key="10">
    <source>
        <dbReference type="Proteomes" id="UP000641646"/>
    </source>
</evidence>
<feature type="domain" description="EamA" evidence="8">
    <location>
        <begin position="146"/>
        <end position="280"/>
    </location>
</feature>
<keyword evidence="10" id="KW-1185">Reference proteome</keyword>
<dbReference type="Proteomes" id="UP000641646">
    <property type="component" value="Unassembled WGS sequence"/>
</dbReference>
<reference evidence="9" key="2">
    <citation type="submission" date="2020-08" db="EMBL/GenBank/DDBJ databases">
        <authorList>
            <person name="Chen M."/>
            <person name="Teng W."/>
            <person name="Zhao L."/>
            <person name="Hu C."/>
            <person name="Zhou Y."/>
            <person name="Han B."/>
            <person name="Song L."/>
            <person name="Shu W."/>
        </authorList>
    </citation>
    <scope>NUCLEOTIDE SEQUENCE</scope>
    <source>
        <strain evidence="9">FACHB-1375</strain>
    </source>
</reference>
<evidence type="ECO:0000256" key="4">
    <source>
        <dbReference type="ARBA" id="ARBA00022692"/>
    </source>
</evidence>
<evidence type="ECO:0000256" key="2">
    <source>
        <dbReference type="ARBA" id="ARBA00007362"/>
    </source>
</evidence>
<evidence type="ECO:0000256" key="7">
    <source>
        <dbReference type="SAM" id="Phobius"/>
    </source>
</evidence>
<evidence type="ECO:0000313" key="9">
    <source>
        <dbReference type="EMBL" id="MBD2184864.1"/>
    </source>
</evidence>
<keyword evidence="3" id="KW-1003">Cell membrane</keyword>
<accession>A0A926VJ71</accession>
<comment type="similarity">
    <text evidence="2">Belongs to the EamA transporter family.</text>
</comment>
<feature type="transmembrane region" description="Helical" evidence="7">
    <location>
        <begin position="175"/>
        <end position="194"/>
    </location>
</feature>
<dbReference type="PANTHER" id="PTHR42920">
    <property type="entry name" value="OS03G0707200 PROTEIN-RELATED"/>
    <property type="match status" value="1"/>
</dbReference>
<dbReference type="Pfam" id="PF00892">
    <property type="entry name" value="EamA"/>
    <property type="match status" value="2"/>
</dbReference>
<feature type="transmembrane region" description="Helical" evidence="7">
    <location>
        <begin position="12"/>
        <end position="32"/>
    </location>
</feature>
<feature type="transmembrane region" description="Helical" evidence="7">
    <location>
        <begin position="239"/>
        <end position="257"/>
    </location>
</feature>
<dbReference type="PANTHER" id="PTHR42920:SF5">
    <property type="entry name" value="EAMA DOMAIN-CONTAINING PROTEIN"/>
    <property type="match status" value="1"/>
</dbReference>
<dbReference type="InterPro" id="IPR051258">
    <property type="entry name" value="Diverse_Substrate_Transporter"/>
</dbReference>
<feature type="transmembrane region" description="Helical" evidence="7">
    <location>
        <begin position="38"/>
        <end position="60"/>
    </location>
</feature>
<comment type="caution">
    <text evidence="9">The sequence shown here is derived from an EMBL/GenBank/DDBJ whole genome shotgun (WGS) entry which is preliminary data.</text>
</comment>
<feature type="transmembrane region" description="Helical" evidence="7">
    <location>
        <begin position="206"/>
        <end position="227"/>
    </location>
</feature>
<gene>
    <name evidence="9" type="ORF">H6G03_27965</name>
</gene>
<dbReference type="GO" id="GO:0005886">
    <property type="term" value="C:plasma membrane"/>
    <property type="evidence" value="ECO:0007669"/>
    <property type="project" value="UniProtKB-SubCell"/>
</dbReference>
<organism evidence="9 10">
    <name type="scientific">Aerosakkonema funiforme FACHB-1375</name>
    <dbReference type="NCBI Taxonomy" id="2949571"/>
    <lineage>
        <taxon>Bacteria</taxon>
        <taxon>Bacillati</taxon>
        <taxon>Cyanobacteriota</taxon>
        <taxon>Cyanophyceae</taxon>
        <taxon>Oscillatoriophycideae</taxon>
        <taxon>Aerosakkonematales</taxon>
        <taxon>Aerosakkonemataceae</taxon>
        <taxon>Aerosakkonema</taxon>
    </lineage>
</organism>
<evidence type="ECO:0000256" key="6">
    <source>
        <dbReference type="ARBA" id="ARBA00023136"/>
    </source>
</evidence>
<feature type="transmembrane region" description="Helical" evidence="7">
    <location>
        <begin position="119"/>
        <end position="137"/>
    </location>
</feature>
<evidence type="ECO:0000256" key="5">
    <source>
        <dbReference type="ARBA" id="ARBA00022989"/>
    </source>
</evidence>
<evidence type="ECO:0000259" key="8">
    <source>
        <dbReference type="Pfam" id="PF00892"/>
    </source>
</evidence>
<feature type="transmembrane region" description="Helical" evidence="7">
    <location>
        <begin position="263"/>
        <end position="281"/>
    </location>
</feature>
<reference evidence="9" key="1">
    <citation type="journal article" date="2015" name="ISME J.">
        <title>Draft Genome Sequence of Streptomyces incarnatus NRRL8089, which Produces the Nucleoside Antibiotic Sinefungin.</title>
        <authorList>
            <person name="Oshima K."/>
            <person name="Hattori M."/>
            <person name="Shimizu H."/>
            <person name="Fukuda K."/>
            <person name="Nemoto M."/>
            <person name="Inagaki K."/>
            <person name="Tamura T."/>
        </authorList>
    </citation>
    <scope>NUCLEOTIDE SEQUENCE</scope>
    <source>
        <strain evidence="9">FACHB-1375</strain>
    </source>
</reference>
<feature type="transmembrane region" description="Helical" evidence="7">
    <location>
        <begin position="72"/>
        <end position="89"/>
    </location>
</feature>
<protein>
    <submittedName>
        <fullName evidence="9">DMT family transporter</fullName>
    </submittedName>
</protein>
<dbReference type="EMBL" id="JACJPW010000097">
    <property type="protein sequence ID" value="MBD2184864.1"/>
    <property type="molecule type" value="Genomic_DNA"/>
</dbReference>
<evidence type="ECO:0000256" key="1">
    <source>
        <dbReference type="ARBA" id="ARBA00004651"/>
    </source>
</evidence>
<dbReference type="SUPFAM" id="SSF103481">
    <property type="entry name" value="Multidrug resistance efflux transporter EmrE"/>
    <property type="match status" value="2"/>
</dbReference>
<keyword evidence="4 7" id="KW-0812">Transmembrane</keyword>
<feature type="domain" description="EamA" evidence="8">
    <location>
        <begin position="13"/>
        <end position="138"/>
    </location>
</feature>
<keyword evidence="6 7" id="KW-0472">Membrane</keyword>
<evidence type="ECO:0000256" key="3">
    <source>
        <dbReference type="ARBA" id="ARBA00022475"/>
    </source>
</evidence>